<feature type="region of interest" description="Disordered" evidence="1">
    <location>
        <begin position="1"/>
        <end position="25"/>
    </location>
</feature>
<feature type="compositionally biased region" description="Basic residues" evidence="1">
    <location>
        <begin position="44"/>
        <end position="61"/>
    </location>
</feature>
<organism evidence="2">
    <name type="scientific">bioreactor metagenome</name>
    <dbReference type="NCBI Taxonomy" id="1076179"/>
    <lineage>
        <taxon>unclassified sequences</taxon>
        <taxon>metagenomes</taxon>
        <taxon>ecological metagenomes</taxon>
    </lineage>
</organism>
<evidence type="ECO:0000256" key="1">
    <source>
        <dbReference type="SAM" id="MobiDB-lite"/>
    </source>
</evidence>
<sequence>MANRQADRAIQRKRPGRRAATAGLETEHAAMRCRYANGATAIGRMRHRQNARRHDGRRTTR</sequence>
<dbReference type="EMBL" id="VSSQ01037353">
    <property type="protein sequence ID" value="MPM90017.1"/>
    <property type="molecule type" value="Genomic_DNA"/>
</dbReference>
<dbReference type="AlphaFoldDB" id="A0A645DL64"/>
<gene>
    <name evidence="2" type="ORF">SDC9_137133</name>
</gene>
<comment type="caution">
    <text evidence="2">The sequence shown here is derived from an EMBL/GenBank/DDBJ whole genome shotgun (WGS) entry which is preliminary data.</text>
</comment>
<accession>A0A645DL64</accession>
<name>A0A645DL64_9ZZZZ</name>
<feature type="region of interest" description="Disordered" evidence="1">
    <location>
        <begin position="40"/>
        <end position="61"/>
    </location>
</feature>
<protein>
    <submittedName>
        <fullName evidence="2">Uncharacterized protein</fullName>
    </submittedName>
</protein>
<reference evidence="2" key="1">
    <citation type="submission" date="2019-08" db="EMBL/GenBank/DDBJ databases">
        <authorList>
            <person name="Kucharzyk K."/>
            <person name="Murdoch R.W."/>
            <person name="Higgins S."/>
            <person name="Loffler F."/>
        </authorList>
    </citation>
    <scope>NUCLEOTIDE SEQUENCE</scope>
</reference>
<proteinExistence type="predicted"/>
<feature type="compositionally biased region" description="Basic and acidic residues" evidence="1">
    <location>
        <begin position="1"/>
        <end position="10"/>
    </location>
</feature>
<evidence type="ECO:0000313" key="2">
    <source>
        <dbReference type="EMBL" id="MPM90017.1"/>
    </source>
</evidence>